<evidence type="ECO:0000256" key="4">
    <source>
        <dbReference type="ARBA" id="ARBA00022692"/>
    </source>
</evidence>
<keyword evidence="7 11" id="KW-0630">Potassium</keyword>
<dbReference type="EMBL" id="MCIF01000002">
    <property type="protein sequence ID" value="RAQ94931.1"/>
    <property type="molecule type" value="Genomic_DNA"/>
</dbReference>
<dbReference type="AlphaFoldDB" id="A0A328VDP1"/>
<keyword evidence="1 11" id="KW-0813">Transport</keyword>
<sequence>MHLSLKSLLREYLRPALMLTLLLTILLGLLYPGVVTALAQLLFPYQANGSLRYADGRLVGSELIGQYWTSPKYFHGRPSATLSNDGSHVQPYNAENSGASNLGPTNKVLVQTVQQRIAELKRENPDAPPGPVPADLVTASGSGLDPDISIAAALYQVPRVAKARGLSQETVRQLVLSHVQGRFLGIFGEPHVNVLDLNLALDALKH</sequence>
<evidence type="ECO:0000256" key="11">
    <source>
        <dbReference type="HAMAP-Rule" id="MF_00276"/>
    </source>
</evidence>
<dbReference type="GO" id="GO:0005524">
    <property type="term" value="F:ATP binding"/>
    <property type="evidence" value="ECO:0007669"/>
    <property type="project" value="UniProtKB-UniRule"/>
</dbReference>
<dbReference type="Proteomes" id="UP000248706">
    <property type="component" value="Unassembled WGS sequence"/>
</dbReference>
<dbReference type="RefSeq" id="WP_112427237.1">
    <property type="nucleotide sequence ID" value="NZ_MCIF01000002.1"/>
</dbReference>
<comment type="function">
    <text evidence="11">Part of the high-affinity ATP-driven potassium transport (or Kdp) system, which catalyzes the hydrolysis of ATP coupled with the electrogenic transport of potassium into the cytoplasm. This subunit acts as a catalytic chaperone that increases the ATP-binding affinity of the ATP-hydrolyzing subunit KdpB by the formation of a transient KdpB/KdpC/ATP ternary complex.</text>
</comment>
<keyword evidence="10 11" id="KW-0472">Membrane</keyword>
<dbReference type="PIRSF" id="PIRSF001296">
    <property type="entry name" value="K_ATPase_KdpC"/>
    <property type="match status" value="1"/>
</dbReference>
<keyword evidence="3 11" id="KW-0633">Potassium transport</keyword>
<keyword evidence="6 11" id="KW-0067">ATP-binding</keyword>
<dbReference type="InterPro" id="IPR003820">
    <property type="entry name" value="KdpC"/>
</dbReference>
<dbReference type="NCBIfam" id="TIGR00681">
    <property type="entry name" value="kdpC"/>
    <property type="match status" value="1"/>
</dbReference>
<dbReference type="HAMAP" id="MF_00276">
    <property type="entry name" value="KdpC"/>
    <property type="match status" value="1"/>
</dbReference>
<keyword evidence="13" id="KW-1185">Reference proteome</keyword>
<evidence type="ECO:0000256" key="9">
    <source>
        <dbReference type="ARBA" id="ARBA00023065"/>
    </source>
</evidence>
<dbReference type="PANTHER" id="PTHR30042:SF2">
    <property type="entry name" value="POTASSIUM-TRANSPORTING ATPASE KDPC SUBUNIT"/>
    <property type="match status" value="1"/>
</dbReference>
<gene>
    <name evidence="11" type="primary">kdpC</name>
    <name evidence="12" type="ORF">A4R35_05245</name>
</gene>
<keyword evidence="8 11" id="KW-1133">Transmembrane helix</keyword>
<evidence type="ECO:0000256" key="8">
    <source>
        <dbReference type="ARBA" id="ARBA00022989"/>
    </source>
</evidence>
<protein>
    <recommendedName>
        <fullName evidence="11">Potassium-transporting ATPase KdpC subunit</fullName>
    </recommendedName>
    <alternativeName>
        <fullName evidence="11">ATP phosphohydrolase [potassium-transporting] C chain</fullName>
    </alternativeName>
    <alternativeName>
        <fullName evidence="11">Potassium-binding and translocating subunit C</fullName>
    </alternativeName>
    <alternativeName>
        <fullName evidence="11">Potassium-translocating ATPase C chain</fullName>
    </alternativeName>
</protein>
<dbReference type="GO" id="GO:0005886">
    <property type="term" value="C:plasma membrane"/>
    <property type="evidence" value="ECO:0007669"/>
    <property type="project" value="UniProtKB-SubCell"/>
</dbReference>
<organism evidence="12 13">
    <name type="scientific">Thermogemmatispora tikiterensis</name>
    <dbReference type="NCBI Taxonomy" id="1825093"/>
    <lineage>
        <taxon>Bacteria</taxon>
        <taxon>Bacillati</taxon>
        <taxon>Chloroflexota</taxon>
        <taxon>Ktedonobacteria</taxon>
        <taxon>Thermogemmatisporales</taxon>
        <taxon>Thermogemmatisporaceae</taxon>
        <taxon>Thermogemmatispora</taxon>
    </lineage>
</organism>
<proteinExistence type="inferred from homology"/>
<accession>A0A328VDP1</accession>
<evidence type="ECO:0000256" key="1">
    <source>
        <dbReference type="ARBA" id="ARBA00022448"/>
    </source>
</evidence>
<keyword evidence="9 11" id="KW-0406">Ion transport</keyword>
<name>A0A328VDP1_9CHLR</name>
<evidence type="ECO:0000256" key="3">
    <source>
        <dbReference type="ARBA" id="ARBA00022538"/>
    </source>
</evidence>
<dbReference type="GO" id="GO:0008556">
    <property type="term" value="F:P-type potassium transmembrane transporter activity"/>
    <property type="evidence" value="ECO:0007669"/>
    <property type="project" value="InterPro"/>
</dbReference>
<dbReference type="OrthoDB" id="9809491at2"/>
<keyword evidence="5 11" id="KW-0547">Nucleotide-binding</keyword>
<dbReference type="NCBIfam" id="NF001454">
    <property type="entry name" value="PRK00315.1"/>
    <property type="match status" value="1"/>
</dbReference>
<reference evidence="12 13" key="1">
    <citation type="submission" date="2016-08" db="EMBL/GenBank/DDBJ databases">
        <title>Analysis of Carbohydrate Active Enzymes in Thermogemmatispora T81 Reveals Carbohydrate Degradation Ability.</title>
        <authorList>
            <person name="Tomazini A."/>
            <person name="Lal S."/>
            <person name="Stott M."/>
            <person name="Henrissat B."/>
            <person name="Polikarpov I."/>
            <person name="Sparling R."/>
            <person name="Levin D.B."/>
        </authorList>
    </citation>
    <scope>NUCLEOTIDE SEQUENCE [LARGE SCALE GENOMIC DNA]</scope>
    <source>
        <strain evidence="12 13">T81</strain>
    </source>
</reference>
<evidence type="ECO:0000256" key="7">
    <source>
        <dbReference type="ARBA" id="ARBA00022958"/>
    </source>
</evidence>
<comment type="similarity">
    <text evidence="11">Belongs to the KdpC family.</text>
</comment>
<evidence type="ECO:0000313" key="13">
    <source>
        <dbReference type="Proteomes" id="UP000248706"/>
    </source>
</evidence>
<comment type="subunit">
    <text evidence="11">The system is composed of three essential subunits: KdpA, KdpB and KdpC.</text>
</comment>
<evidence type="ECO:0000313" key="12">
    <source>
        <dbReference type="EMBL" id="RAQ94931.1"/>
    </source>
</evidence>
<keyword evidence="4 11" id="KW-0812">Transmembrane</keyword>
<evidence type="ECO:0000256" key="6">
    <source>
        <dbReference type="ARBA" id="ARBA00022840"/>
    </source>
</evidence>
<evidence type="ECO:0000256" key="10">
    <source>
        <dbReference type="ARBA" id="ARBA00023136"/>
    </source>
</evidence>
<evidence type="ECO:0000256" key="2">
    <source>
        <dbReference type="ARBA" id="ARBA00022475"/>
    </source>
</evidence>
<dbReference type="Pfam" id="PF02669">
    <property type="entry name" value="KdpC"/>
    <property type="match status" value="1"/>
</dbReference>
<comment type="caution">
    <text evidence="12">The sequence shown here is derived from an EMBL/GenBank/DDBJ whole genome shotgun (WGS) entry which is preliminary data.</text>
</comment>
<dbReference type="PANTHER" id="PTHR30042">
    <property type="entry name" value="POTASSIUM-TRANSPORTING ATPASE C CHAIN"/>
    <property type="match status" value="1"/>
</dbReference>
<evidence type="ECO:0000256" key="5">
    <source>
        <dbReference type="ARBA" id="ARBA00022741"/>
    </source>
</evidence>
<comment type="subcellular location">
    <subcellularLocation>
        <location evidence="11">Cell membrane</location>
        <topology evidence="11">Single-pass membrane protein</topology>
    </subcellularLocation>
</comment>
<keyword evidence="2 11" id="KW-1003">Cell membrane</keyword>